<dbReference type="Proteomes" id="UP000008207">
    <property type="component" value="Chromosome"/>
</dbReference>
<dbReference type="SUPFAM" id="SSF52980">
    <property type="entry name" value="Restriction endonuclease-like"/>
    <property type="match status" value="1"/>
</dbReference>
<evidence type="ECO:0000256" key="5">
    <source>
        <dbReference type="ARBA" id="ARBA00023204"/>
    </source>
</evidence>
<keyword evidence="3 6" id="KW-0227">DNA damage</keyword>
<dbReference type="KEGG" id="mno:Mnod_4985"/>
<dbReference type="NCBIfam" id="TIGR00632">
    <property type="entry name" value="vsr"/>
    <property type="match status" value="1"/>
</dbReference>
<keyword evidence="5 6" id="KW-0234">DNA repair</keyword>
<evidence type="ECO:0000313" key="8">
    <source>
        <dbReference type="Proteomes" id="UP000008207"/>
    </source>
</evidence>
<dbReference type="OrthoDB" id="9801520at2"/>
<organism evidence="7 8">
    <name type="scientific">Methylobacterium nodulans (strain LMG 21967 / CNCM I-2342 / ORS 2060)</name>
    <dbReference type="NCBI Taxonomy" id="460265"/>
    <lineage>
        <taxon>Bacteria</taxon>
        <taxon>Pseudomonadati</taxon>
        <taxon>Pseudomonadota</taxon>
        <taxon>Alphaproteobacteria</taxon>
        <taxon>Hyphomicrobiales</taxon>
        <taxon>Methylobacteriaceae</taxon>
        <taxon>Methylobacterium</taxon>
    </lineage>
</organism>
<keyword evidence="2 6" id="KW-0255">Endonuclease</keyword>
<proteinExistence type="inferred from homology"/>
<keyword evidence="1 6" id="KW-0540">Nuclease</keyword>
<dbReference type="GO" id="GO:0016787">
    <property type="term" value="F:hydrolase activity"/>
    <property type="evidence" value="ECO:0007669"/>
    <property type="project" value="UniProtKB-KW"/>
</dbReference>
<accession>B8IIG5</accession>
<dbReference type="AlphaFoldDB" id="B8IIG5"/>
<keyword evidence="4 6" id="KW-0378">Hydrolase</keyword>
<sequence>MVDRLTPEARSRLMAAVKGKNTTPELKVRKLAHSLGFRFRLHRRDLPGMPDLVFPTRRKVVFVHGCFWHRHPGCRKASTPGTHSDFWEAKFSRNVERDARNERLLRDAGWDVLVIWECETRDAAAVTERLTAFLGPPAGGKRIGSD</sequence>
<dbReference type="PIRSF" id="PIRSF018267">
    <property type="entry name" value="VSR_endonuc"/>
    <property type="match status" value="1"/>
</dbReference>
<protein>
    <recommendedName>
        <fullName evidence="6">Very short patch repair endonuclease</fullName>
        <ecNumber evidence="6">3.1.-.-</ecNumber>
    </recommendedName>
</protein>
<reference evidence="7 8" key="1">
    <citation type="submission" date="2009-01" db="EMBL/GenBank/DDBJ databases">
        <title>Complete sequence of chromosome of Methylobacterium nodulans ORS 2060.</title>
        <authorList>
            <consortium name="US DOE Joint Genome Institute"/>
            <person name="Lucas S."/>
            <person name="Copeland A."/>
            <person name="Lapidus A."/>
            <person name="Glavina del Rio T."/>
            <person name="Dalin E."/>
            <person name="Tice H."/>
            <person name="Bruce D."/>
            <person name="Goodwin L."/>
            <person name="Pitluck S."/>
            <person name="Sims D."/>
            <person name="Brettin T."/>
            <person name="Detter J.C."/>
            <person name="Han C."/>
            <person name="Larimer F."/>
            <person name="Land M."/>
            <person name="Hauser L."/>
            <person name="Kyrpides N."/>
            <person name="Ivanova N."/>
            <person name="Marx C.J."/>
            <person name="Richardson P."/>
        </authorList>
    </citation>
    <scope>NUCLEOTIDE SEQUENCE [LARGE SCALE GENOMIC DNA]</scope>
    <source>
        <strain evidence="8">LMG 21967 / CNCM I-2342 / ORS 2060</strain>
    </source>
</reference>
<comment type="function">
    <text evidence="6">May nick specific sequences that contain T:G mispairs resulting from m5C-deamination.</text>
</comment>
<dbReference type="InterPro" id="IPR011335">
    <property type="entry name" value="Restrct_endonuc-II-like"/>
</dbReference>
<dbReference type="STRING" id="460265.Mnod_4985"/>
<comment type="similarity">
    <text evidence="6">Belongs to the vsr family.</text>
</comment>
<dbReference type="GO" id="GO:0006298">
    <property type="term" value="P:mismatch repair"/>
    <property type="evidence" value="ECO:0007669"/>
    <property type="project" value="UniProtKB-UniRule"/>
</dbReference>
<keyword evidence="8" id="KW-1185">Reference proteome</keyword>
<dbReference type="EMBL" id="CP001349">
    <property type="protein sequence ID" value="ACL59842.1"/>
    <property type="molecule type" value="Genomic_DNA"/>
</dbReference>
<evidence type="ECO:0000256" key="4">
    <source>
        <dbReference type="ARBA" id="ARBA00022801"/>
    </source>
</evidence>
<dbReference type="REBASE" id="19908">
    <property type="entry name" value="V.MnoORSORF4984P"/>
</dbReference>
<evidence type="ECO:0000256" key="1">
    <source>
        <dbReference type="ARBA" id="ARBA00022722"/>
    </source>
</evidence>
<name>B8IIG5_METNO</name>
<dbReference type="Pfam" id="PF03852">
    <property type="entry name" value="Vsr"/>
    <property type="match status" value="1"/>
</dbReference>
<dbReference type="RefSeq" id="WP_015931471.1">
    <property type="nucleotide sequence ID" value="NC_011894.1"/>
</dbReference>
<evidence type="ECO:0000256" key="3">
    <source>
        <dbReference type="ARBA" id="ARBA00022763"/>
    </source>
</evidence>
<dbReference type="EC" id="3.1.-.-" evidence="6"/>
<gene>
    <name evidence="7" type="ordered locus">Mnod_4985</name>
</gene>
<evidence type="ECO:0000256" key="2">
    <source>
        <dbReference type="ARBA" id="ARBA00022759"/>
    </source>
</evidence>
<evidence type="ECO:0000313" key="7">
    <source>
        <dbReference type="EMBL" id="ACL59842.1"/>
    </source>
</evidence>
<dbReference type="GO" id="GO:0004519">
    <property type="term" value="F:endonuclease activity"/>
    <property type="evidence" value="ECO:0007669"/>
    <property type="project" value="UniProtKB-KW"/>
</dbReference>
<evidence type="ECO:0000256" key="6">
    <source>
        <dbReference type="PIRNR" id="PIRNR018267"/>
    </source>
</evidence>
<dbReference type="InterPro" id="IPR004603">
    <property type="entry name" value="DNA_mismatch_endonuc_vsr"/>
</dbReference>
<dbReference type="CDD" id="cd00221">
    <property type="entry name" value="Vsr"/>
    <property type="match status" value="1"/>
</dbReference>
<dbReference type="Gene3D" id="3.40.960.10">
    <property type="entry name" value="VSR Endonuclease"/>
    <property type="match status" value="1"/>
</dbReference>
<dbReference type="eggNOG" id="COG3727">
    <property type="taxonomic scope" value="Bacteria"/>
</dbReference>
<dbReference type="HOGENOM" id="CLU_111913_3_0_5"/>